<dbReference type="InterPro" id="IPR051474">
    <property type="entry name" value="Anti-sigma-K/W_factor"/>
</dbReference>
<feature type="domain" description="Anti-sigma K factor RskA C-terminal" evidence="2">
    <location>
        <begin position="111"/>
        <end position="262"/>
    </location>
</feature>
<evidence type="ECO:0000256" key="1">
    <source>
        <dbReference type="SAM" id="Phobius"/>
    </source>
</evidence>
<comment type="caution">
    <text evidence="3">The sequence shown here is derived from an EMBL/GenBank/DDBJ whole genome shotgun (WGS) entry which is preliminary data.</text>
</comment>
<sequence>MNISEYIQSGIIETVVMGLADSKDVAELEQLRRQYPEVEAYARECELWLEETAMQQATKVPAAGRAQFLQTLNTLSAEQDDMDSDRGSGQAPVIPVTTVQPKTIGSFKWMAAAAIILLVISAATNIYLYQQYTKVNQAYADLNNLNTELAKQNKQQETQLTAYNKSAEIFASPDYIKVPMAGKENYTATVFWNKKTAAVYLVANQLPAAPKGKQYQLWALVDGKPVDAGVLEDCGTICTAKNINEAQAFAITLENEGGSPTPNLEQLYVLGKITG</sequence>
<dbReference type="EMBL" id="JBHUOZ010000003">
    <property type="protein sequence ID" value="MFD2921097.1"/>
    <property type="molecule type" value="Genomic_DNA"/>
</dbReference>
<dbReference type="Pfam" id="PF10099">
    <property type="entry name" value="RskA_C"/>
    <property type="match status" value="1"/>
</dbReference>
<accession>A0ABW6A756</accession>
<dbReference type="PANTHER" id="PTHR37461:SF1">
    <property type="entry name" value="ANTI-SIGMA-K FACTOR RSKA"/>
    <property type="match status" value="1"/>
</dbReference>
<keyword evidence="4" id="KW-1185">Reference proteome</keyword>
<dbReference type="RefSeq" id="WP_386100740.1">
    <property type="nucleotide sequence ID" value="NZ_JBHUOZ010000003.1"/>
</dbReference>
<dbReference type="InterPro" id="IPR018764">
    <property type="entry name" value="RskA_C"/>
</dbReference>
<feature type="transmembrane region" description="Helical" evidence="1">
    <location>
        <begin position="109"/>
        <end position="129"/>
    </location>
</feature>
<organism evidence="3 4">
    <name type="scientific">Terrimonas rubra</name>
    <dbReference type="NCBI Taxonomy" id="1035890"/>
    <lineage>
        <taxon>Bacteria</taxon>
        <taxon>Pseudomonadati</taxon>
        <taxon>Bacteroidota</taxon>
        <taxon>Chitinophagia</taxon>
        <taxon>Chitinophagales</taxon>
        <taxon>Chitinophagaceae</taxon>
        <taxon>Terrimonas</taxon>
    </lineage>
</organism>
<protein>
    <submittedName>
        <fullName evidence="3">Anti-sigma factor domain-containing protein</fullName>
    </submittedName>
</protein>
<evidence type="ECO:0000259" key="2">
    <source>
        <dbReference type="Pfam" id="PF10099"/>
    </source>
</evidence>
<keyword evidence="1" id="KW-0472">Membrane</keyword>
<name>A0ABW6A756_9BACT</name>
<keyword evidence="1" id="KW-0812">Transmembrane</keyword>
<dbReference type="Proteomes" id="UP001597511">
    <property type="component" value="Unassembled WGS sequence"/>
</dbReference>
<evidence type="ECO:0000313" key="3">
    <source>
        <dbReference type="EMBL" id="MFD2921097.1"/>
    </source>
</evidence>
<proteinExistence type="predicted"/>
<gene>
    <name evidence="3" type="ORF">ACFS6H_15330</name>
</gene>
<reference evidence="4" key="1">
    <citation type="journal article" date="2019" name="Int. J. Syst. Evol. Microbiol.">
        <title>The Global Catalogue of Microorganisms (GCM) 10K type strain sequencing project: providing services to taxonomists for standard genome sequencing and annotation.</title>
        <authorList>
            <consortium name="The Broad Institute Genomics Platform"/>
            <consortium name="The Broad Institute Genome Sequencing Center for Infectious Disease"/>
            <person name="Wu L."/>
            <person name="Ma J."/>
        </authorList>
    </citation>
    <scope>NUCLEOTIDE SEQUENCE [LARGE SCALE GENOMIC DNA]</scope>
    <source>
        <strain evidence="4">KCTC 23299</strain>
    </source>
</reference>
<evidence type="ECO:0000313" key="4">
    <source>
        <dbReference type="Proteomes" id="UP001597511"/>
    </source>
</evidence>
<keyword evidence="1" id="KW-1133">Transmembrane helix</keyword>
<dbReference type="PANTHER" id="PTHR37461">
    <property type="entry name" value="ANTI-SIGMA-K FACTOR RSKA"/>
    <property type="match status" value="1"/>
</dbReference>